<keyword evidence="4" id="KW-1185">Reference proteome</keyword>
<dbReference type="PANTHER" id="PTHR23048:SF0">
    <property type="entry name" value="CALMODULIN LIKE 3"/>
    <property type="match status" value="1"/>
</dbReference>
<organism evidence="3 4">
    <name type="scientific">Caenorhabditis angaria</name>
    <dbReference type="NCBI Taxonomy" id="860376"/>
    <lineage>
        <taxon>Eukaryota</taxon>
        <taxon>Metazoa</taxon>
        <taxon>Ecdysozoa</taxon>
        <taxon>Nematoda</taxon>
        <taxon>Chromadorea</taxon>
        <taxon>Rhabditida</taxon>
        <taxon>Rhabditina</taxon>
        <taxon>Rhabditomorpha</taxon>
        <taxon>Rhabditoidea</taxon>
        <taxon>Rhabditidae</taxon>
        <taxon>Peloderinae</taxon>
        <taxon>Caenorhabditis</taxon>
    </lineage>
</organism>
<dbReference type="SUPFAM" id="SSF47473">
    <property type="entry name" value="EF-hand"/>
    <property type="match status" value="1"/>
</dbReference>
<dbReference type="InterPro" id="IPR011992">
    <property type="entry name" value="EF-hand-dom_pair"/>
</dbReference>
<evidence type="ECO:0000259" key="2">
    <source>
        <dbReference type="PROSITE" id="PS50222"/>
    </source>
</evidence>
<dbReference type="EMBL" id="CANHGI010000001">
    <property type="protein sequence ID" value="CAI5438608.1"/>
    <property type="molecule type" value="Genomic_DNA"/>
</dbReference>
<dbReference type="OrthoDB" id="435273at2759"/>
<proteinExistence type="predicted"/>
<dbReference type="PROSITE" id="PS50222">
    <property type="entry name" value="EF_HAND_2"/>
    <property type="match status" value="1"/>
</dbReference>
<dbReference type="Gene3D" id="1.10.238.10">
    <property type="entry name" value="EF-hand"/>
    <property type="match status" value="2"/>
</dbReference>
<dbReference type="InterPro" id="IPR002048">
    <property type="entry name" value="EF_hand_dom"/>
</dbReference>
<accession>A0A9P1MVN9</accession>
<sequence length="142" mass="16182">MAEFFSQSQIDKIRECFNLYCTDEKLTSAAQMRCILRSLGYAPTAQKTIEYFEKYAKKPIVFSTFLEIAKEEQNSSDPLTDIIKALKGFDRKGSKSMTSNELRAILSSVGERLSKQEIDFLLSKVQVNGIVPHQKLIEFISK</sequence>
<reference evidence="3" key="1">
    <citation type="submission" date="2022-11" db="EMBL/GenBank/DDBJ databases">
        <authorList>
            <person name="Kikuchi T."/>
        </authorList>
    </citation>
    <scope>NUCLEOTIDE SEQUENCE</scope>
    <source>
        <strain evidence="3">PS1010</strain>
    </source>
</reference>
<dbReference type="FunFam" id="1.10.238.10:FF:000178">
    <property type="entry name" value="Calmodulin-2 A"/>
    <property type="match status" value="1"/>
</dbReference>
<keyword evidence="1" id="KW-0677">Repeat</keyword>
<dbReference type="GO" id="GO:0005509">
    <property type="term" value="F:calcium ion binding"/>
    <property type="evidence" value="ECO:0007669"/>
    <property type="project" value="InterPro"/>
</dbReference>
<dbReference type="PANTHER" id="PTHR23048">
    <property type="entry name" value="MYOSIN LIGHT CHAIN 1, 3"/>
    <property type="match status" value="1"/>
</dbReference>
<evidence type="ECO:0000313" key="3">
    <source>
        <dbReference type="EMBL" id="CAI5438608.1"/>
    </source>
</evidence>
<name>A0A9P1MVN9_9PELO</name>
<comment type="caution">
    <text evidence="3">The sequence shown here is derived from an EMBL/GenBank/DDBJ whole genome shotgun (WGS) entry which is preliminary data.</text>
</comment>
<evidence type="ECO:0000313" key="4">
    <source>
        <dbReference type="Proteomes" id="UP001152747"/>
    </source>
</evidence>
<gene>
    <name evidence="3" type="ORF">CAMP_LOCUS1245</name>
</gene>
<feature type="domain" description="EF-hand" evidence="2">
    <location>
        <begin position="77"/>
        <end position="112"/>
    </location>
</feature>
<dbReference type="AlphaFoldDB" id="A0A9P1MVN9"/>
<dbReference type="Proteomes" id="UP001152747">
    <property type="component" value="Unassembled WGS sequence"/>
</dbReference>
<dbReference type="InterPro" id="IPR050230">
    <property type="entry name" value="CALM/Myosin/TropC-like"/>
</dbReference>
<protein>
    <recommendedName>
        <fullName evidence="2">EF-hand domain-containing protein</fullName>
    </recommendedName>
</protein>
<evidence type="ECO:0000256" key="1">
    <source>
        <dbReference type="ARBA" id="ARBA00022737"/>
    </source>
</evidence>
<dbReference type="GO" id="GO:0016460">
    <property type="term" value="C:myosin II complex"/>
    <property type="evidence" value="ECO:0007669"/>
    <property type="project" value="TreeGrafter"/>
</dbReference>